<dbReference type="AlphaFoldDB" id="A0A418VK76"/>
<dbReference type="Proteomes" id="UP000285523">
    <property type="component" value="Unassembled WGS sequence"/>
</dbReference>
<protein>
    <submittedName>
        <fullName evidence="1">Uncharacterized protein</fullName>
    </submittedName>
</protein>
<organism evidence="1 2">
    <name type="scientific">Rhodopseudomonas palustris</name>
    <dbReference type="NCBI Taxonomy" id="1076"/>
    <lineage>
        <taxon>Bacteria</taxon>
        <taxon>Pseudomonadati</taxon>
        <taxon>Pseudomonadota</taxon>
        <taxon>Alphaproteobacteria</taxon>
        <taxon>Hyphomicrobiales</taxon>
        <taxon>Nitrobacteraceae</taxon>
        <taxon>Rhodopseudomonas</taxon>
    </lineage>
</organism>
<proteinExistence type="predicted"/>
<reference evidence="1 2" key="1">
    <citation type="submission" date="2018-09" db="EMBL/GenBank/DDBJ databases">
        <title>Draft genome sequence of Rhodopseudomonas palustris 2.1.18.</title>
        <authorList>
            <person name="Robertson S.L."/>
            <person name="Meyer T.E."/>
            <person name="Kyndt J.A."/>
        </authorList>
    </citation>
    <scope>NUCLEOTIDE SEQUENCE [LARGE SCALE GENOMIC DNA]</scope>
    <source>
        <strain evidence="1 2">2.1.18</strain>
    </source>
</reference>
<gene>
    <name evidence="1" type="ORF">D4Q52_05180</name>
</gene>
<accession>A0A418VK76</accession>
<comment type="caution">
    <text evidence="1">The sequence shown here is derived from an EMBL/GenBank/DDBJ whole genome shotgun (WGS) entry which is preliminary data.</text>
</comment>
<evidence type="ECO:0000313" key="1">
    <source>
        <dbReference type="EMBL" id="RJF76540.1"/>
    </source>
</evidence>
<dbReference type="OrthoDB" id="8143125at2"/>
<name>A0A418VK76_RHOPL</name>
<evidence type="ECO:0000313" key="2">
    <source>
        <dbReference type="Proteomes" id="UP000285523"/>
    </source>
</evidence>
<dbReference type="EMBL" id="QYYD01000004">
    <property type="protein sequence ID" value="RJF76540.1"/>
    <property type="molecule type" value="Genomic_DNA"/>
</dbReference>
<sequence>MQVELNRSQLPTCLIYSQLRHGRACPGHPRLLCISASKAWMPGTRPGMTRGDGNAKFNRRISGQALRMRTRCLHGRRCLPSGRVLHRRTPRYRRP</sequence>